<evidence type="ECO:0000256" key="1">
    <source>
        <dbReference type="ARBA" id="ARBA00004141"/>
    </source>
</evidence>
<accession>A0A6P7GWR6</accession>
<feature type="transmembrane region" description="Helical" evidence="7">
    <location>
        <begin position="110"/>
        <end position="130"/>
    </location>
</feature>
<dbReference type="InterPro" id="IPR020846">
    <property type="entry name" value="MFS_dom"/>
</dbReference>
<dbReference type="Gene3D" id="1.20.1250.20">
    <property type="entry name" value="MFS general substrate transporter like domains"/>
    <property type="match status" value="2"/>
</dbReference>
<evidence type="ECO:0000256" key="4">
    <source>
        <dbReference type="ARBA" id="ARBA00022847"/>
    </source>
</evidence>
<keyword evidence="3 7" id="KW-0812">Transmembrane</keyword>
<dbReference type="InterPro" id="IPR050382">
    <property type="entry name" value="MFS_Na/Anion_cotransporter"/>
</dbReference>
<dbReference type="SUPFAM" id="SSF103473">
    <property type="entry name" value="MFS general substrate transporter"/>
    <property type="match status" value="1"/>
</dbReference>
<keyword evidence="2" id="KW-0813">Transport</keyword>
<reference evidence="9" key="1">
    <citation type="submission" date="2025-08" db="UniProtKB">
        <authorList>
            <consortium name="RefSeq"/>
        </authorList>
    </citation>
    <scope>IDENTIFICATION</scope>
    <source>
        <tissue evidence="9">Whole insect</tissue>
    </source>
</reference>
<dbReference type="GO" id="GO:0006820">
    <property type="term" value="P:monoatomic anion transport"/>
    <property type="evidence" value="ECO:0007669"/>
    <property type="project" value="TreeGrafter"/>
</dbReference>
<dbReference type="InParanoid" id="A0A6P7GWR6"/>
<keyword evidence="6 7" id="KW-0472">Membrane</keyword>
<dbReference type="Pfam" id="PF07690">
    <property type="entry name" value="MFS_1"/>
    <property type="match status" value="1"/>
</dbReference>
<name>A0A6P7GWR6_DIAVI</name>
<dbReference type="PANTHER" id="PTHR11662:SF415">
    <property type="entry name" value="AT30085P-RELATED"/>
    <property type="match status" value="1"/>
</dbReference>
<feature type="transmembrane region" description="Helical" evidence="7">
    <location>
        <begin position="338"/>
        <end position="357"/>
    </location>
</feature>
<feature type="transmembrane region" description="Helical" evidence="7">
    <location>
        <begin position="171"/>
        <end position="195"/>
    </location>
</feature>
<evidence type="ECO:0000256" key="6">
    <source>
        <dbReference type="ARBA" id="ARBA00023136"/>
    </source>
</evidence>
<evidence type="ECO:0000256" key="2">
    <source>
        <dbReference type="ARBA" id="ARBA00022448"/>
    </source>
</evidence>
<feature type="transmembrane region" description="Helical" evidence="7">
    <location>
        <begin position="305"/>
        <end position="326"/>
    </location>
</feature>
<dbReference type="GO" id="GO:0016020">
    <property type="term" value="C:membrane"/>
    <property type="evidence" value="ECO:0007669"/>
    <property type="project" value="UniProtKB-SubCell"/>
</dbReference>
<proteinExistence type="predicted"/>
<feature type="transmembrane region" description="Helical" evidence="7">
    <location>
        <begin position="433"/>
        <end position="450"/>
    </location>
</feature>
<feature type="transmembrane region" description="Helical" evidence="7">
    <location>
        <begin position="201"/>
        <end position="222"/>
    </location>
</feature>
<dbReference type="PROSITE" id="PS50850">
    <property type="entry name" value="MFS"/>
    <property type="match status" value="1"/>
</dbReference>
<feature type="transmembrane region" description="Helical" evidence="7">
    <location>
        <begin position="363"/>
        <end position="380"/>
    </location>
</feature>
<dbReference type="FunFam" id="1.20.1250.20:FF:000423">
    <property type="entry name" value="Putative inorganic phosphate cotransporter-like Protein"/>
    <property type="match status" value="1"/>
</dbReference>
<keyword evidence="4" id="KW-0769">Symport</keyword>
<dbReference type="FunFam" id="1.20.1250.20:FF:000003">
    <property type="entry name" value="Solute carrier family 17 member 3"/>
    <property type="match status" value="1"/>
</dbReference>
<dbReference type="InterPro" id="IPR011701">
    <property type="entry name" value="MFS"/>
</dbReference>
<dbReference type="RefSeq" id="XP_028148255.1">
    <property type="nucleotide sequence ID" value="XM_028292454.1"/>
</dbReference>
<evidence type="ECO:0000259" key="8">
    <source>
        <dbReference type="PROSITE" id="PS50850"/>
    </source>
</evidence>
<comment type="subcellular location">
    <subcellularLocation>
        <location evidence="1">Membrane</location>
        <topology evidence="1">Multi-pass membrane protein</topology>
    </subcellularLocation>
</comment>
<dbReference type="PANTHER" id="PTHR11662">
    <property type="entry name" value="SOLUTE CARRIER FAMILY 17"/>
    <property type="match status" value="1"/>
</dbReference>
<dbReference type="AlphaFoldDB" id="A0A6P7GWR6"/>
<dbReference type="InterPro" id="IPR036259">
    <property type="entry name" value="MFS_trans_sf"/>
</dbReference>
<evidence type="ECO:0000256" key="5">
    <source>
        <dbReference type="ARBA" id="ARBA00022989"/>
    </source>
</evidence>
<keyword evidence="5 7" id="KW-1133">Transmembrane helix</keyword>
<evidence type="ECO:0000256" key="7">
    <source>
        <dbReference type="SAM" id="Phobius"/>
    </source>
</evidence>
<evidence type="ECO:0000313" key="9">
    <source>
        <dbReference type="RefSeq" id="XP_028148255.1"/>
    </source>
</evidence>
<dbReference type="GO" id="GO:0015293">
    <property type="term" value="F:symporter activity"/>
    <property type="evidence" value="ECO:0007669"/>
    <property type="project" value="UniProtKB-KW"/>
</dbReference>
<sequence>MPWHPLKCLCGKFTLGQRYVLVIMMQLALLNAYHLRVVLNIAITEMIQDRNNVTSHACPNYIYEPIEEIHGGTFKWNHDLEAGILYAFFTSYFISHVPGGWLADKFGGRHVMGTCMVVSSVVSILTPLAIQYGSSWGAIILRIILGFAQGPMLPTISTFIQCWIPKHQRGFLGGIAFGGSNMGTVTGSILTGMMITGTKSWVVPFYVWGICSLVWCIFYYLYVFSRPVTHPFITEEEKNYLINEVEQKTKFKVPWKSICTSLPVWGLLAGQLSHNFIFFTLLTDLPKYLKEILKMNVRANATTTALPFLALWVANIFFAYVADFVTNRNLLSLVVARKLYTSFACIVPSLLLILMVYVGCSRVAAQVLVTVAFFLVGPFFSGMKVNVNDITIHYGGTIMAIVNGLGSLTGIVGPYMVGAIAKNETLEEWRLCMWIILAVSIFLSVIYCLTAKAERQSWDYPEKEDENSKVGGT</sequence>
<feature type="transmembrane region" description="Helical" evidence="7">
    <location>
        <begin position="20"/>
        <end position="43"/>
    </location>
</feature>
<feature type="domain" description="Major facilitator superfamily (MFS) profile" evidence="8">
    <location>
        <begin position="20"/>
        <end position="456"/>
    </location>
</feature>
<protein>
    <submittedName>
        <fullName evidence="9">Inorganic phosphate cotransporter</fullName>
    </submittedName>
</protein>
<gene>
    <name evidence="9" type="primary">LOC114341646</name>
</gene>
<feature type="transmembrane region" description="Helical" evidence="7">
    <location>
        <begin position="136"/>
        <end position="159"/>
    </location>
</feature>
<organism evidence="9">
    <name type="scientific">Diabrotica virgifera virgifera</name>
    <name type="common">western corn rootworm</name>
    <dbReference type="NCBI Taxonomy" id="50390"/>
    <lineage>
        <taxon>Eukaryota</taxon>
        <taxon>Metazoa</taxon>
        <taxon>Ecdysozoa</taxon>
        <taxon>Arthropoda</taxon>
        <taxon>Hexapoda</taxon>
        <taxon>Insecta</taxon>
        <taxon>Pterygota</taxon>
        <taxon>Neoptera</taxon>
        <taxon>Endopterygota</taxon>
        <taxon>Coleoptera</taxon>
        <taxon>Polyphaga</taxon>
        <taxon>Cucujiformia</taxon>
        <taxon>Chrysomeloidea</taxon>
        <taxon>Chrysomelidae</taxon>
        <taxon>Galerucinae</taxon>
        <taxon>Diabroticina</taxon>
        <taxon>Diabroticites</taxon>
        <taxon>Diabrotica</taxon>
    </lineage>
</organism>
<evidence type="ECO:0000256" key="3">
    <source>
        <dbReference type="ARBA" id="ARBA00022692"/>
    </source>
</evidence>
<feature type="transmembrane region" description="Helical" evidence="7">
    <location>
        <begin position="392"/>
        <end position="413"/>
    </location>
</feature>
<feature type="transmembrane region" description="Helical" evidence="7">
    <location>
        <begin position="262"/>
        <end position="285"/>
    </location>
</feature>